<feature type="transmembrane region" description="Helical" evidence="12">
    <location>
        <begin position="44"/>
        <end position="64"/>
    </location>
</feature>
<dbReference type="InterPro" id="IPR043130">
    <property type="entry name" value="CDP-OH_PTrfase_TM_dom"/>
</dbReference>
<keyword evidence="9" id="KW-0594">Phospholipid biosynthesis</keyword>
<dbReference type="GO" id="GO:0008444">
    <property type="term" value="F:CDP-diacylglycerol-glycerol-3-phosphate 3-phosphatidyltransferase activity"/>
    <property type="evidence" value="ECO:0007669"/>
    <property type="project" value="InterPro"/>
</dbReference>
<organism evidence="13 14">
    <name type="scientific">Tessaracoccus flavescens</name>
    <dbReference type="NCBI Taxonomy" id="399497"/>
    <lineage>
        <taxon>Bacteria</taxon>
        <taxon>Bacillati</taxon>
        <taxon>Actinomycetota</taxon>
        <taxon>Actinomycetes</taxon>
        <taxon>Propionibacteriales</taxon>
        <taxon>Propionibacteriaceae</taxon>
        <taxon>Tessaracoccus</taxon>
    </lineage>
</organism>
<comment type="similarity">
    <text evidence="2 11">Belongs to the CDP-alcohol phosphatidyltransferase class-I family.</text>
</comment>
<dbReference type="InterPro" id="IPR048254">
    <property type="entry name" value="CDP_ALCOHOL_P_TRANSF_CS"/>
</dbReference>
<evidence type="ECO:0000256" key="8">
    <source>
        <dbReference type="ARBA" id="ARBA00023136"/>
    </source>
</evidence>
<reference evidence="13" key="2">
    <citation type="submission" date="2021-09" db="EMBL/GenBank/DDBJ databases">
        <authorList>
            <person name="Gilroy R."/>
        </authorList>
    </citation>
    <scope>NUCLEOTIDE SEQUENCE</scope>
    <source>
        <strain evidence="13">ChiGjej3B3-7470</strain>
    </source>
</reference>
<evidence type="ECO:0000256" key="1">
    <source>
        <dbReference type="ARBA" id="ARBA00004141"/>
    </source>
</evidence>
<dbReference type="Proteomes" id="UP000712713">
    <property type="component" value="Unassembled WGS sequence"/>
</dbReference>
<evidence type="ECO:0000256" key="11">
    <source>
        <dbReference type="RuleBase" id="RU003750"/>
    </source>
</evidence>
<keyword evidence="3" id="KW-0444">Lipid biosynthesis</keyword>
<dbReference type="GO" id="GO:0046474">
    <property type="term" value="P:glycerophospholipid biosynthetic process"/>
    <property type="evidence" value="ECO:0007669"/>
    <property type="project" value="TreeGrafter"/>
</dbReference>
<sequence>MQITPPVEQEFDTTAVFTLPNVLSFIRLLAIPLFCWLIWAGHDLAAVIMLAAFAATDWFDGYLARRLKQRSPLGAKLDPVADRLYILSTVIMLLVRGIVPWWFVAILLARDVMLTLLVPSLKKRHGLVALPVNMVGKAATMLLLMALPLILIGAPTSLGWVWAHYLGWVLGIVGAVAYWSAGGLYVRELVRLNRRQVEAP</sequence>
<dbReference type="InterPro" id="IPR050324">
    <property type="entry name" value="CDP-alcohol_PTase-I"/>
</dbReference>
<comment type="subcellular location">
    <subcellularLocation>
        <location evidence="1">Membrane</location>
        <topology evidence="1">Multi-pass membrane protein</topology>
    </subcellularLocation>
</comment>
<evidence type="ECO:0000313" key="13">
    <source>
        <dbReference type="EMBL" id="HJE51608.1"/>
    </source>
</evidence>
<evidence type="ECO:0000256" key="2">
    <source>
        <dbReference type="ARBA" id="ARBA00010441"/>
    </source>
</evidence>
<proteinExistence type="inferred from homology"/>
<feature type="transmembrane region" description="Helical" evidence="12">
    <location>
        <begin position="130"/>
        <end position="153"/>
    </location>
</feature>
<evidence type="ECO:0000313" key="14">
    <source>
        <dbReference type="Proteomes" id="UP000712713"/>
    </source>
</evidence>
<feature type="transmembrane region" description="Helical" evidence="12">
    <location>
        <begin position="15"/>
        <end position="37"/>
    </location>
</feature>
<name>A0A921JRK5_9ACTN</name>
<evidence type="ECO:0000256" key="4">
    <source>
        <dbReference type="ARBA" id="ARBA00022679"/>
    </source>
</evidence>
<gene>
    <name evidence="13" type="ORF">K8V15_06485</name>
</gene>
<dbReference type="PIRSF" id="PIRSF000847">
    <property type="entry name" value="Phos_ph_gly_syn"/>
    <property type="match status" value="1"/>
</dbReference>
<evidence type="ECO:0000256" key="3">
    <source>
        <dbReference type="ARBA" id="ARBA00022516"/>
    </source>
</evidence>
<comment type="caution">
    <text evidence="13">The sequence shown here is derived from an EMBL/GenBank/DDBJ whole genome shotgun (WGS) entry which is preliminary data.</text>
</comment>
<protein>
    <submittedName>
        <fullName evidence="13">CDP-alcohol phosphatidyltransferase family protein</fullName>
    </submittedName>
</protein>
<keyword evidence="4 11" id="KW-0808">Transferase</keyword>
<dbReference type="GO" id="GO:0016020">
    <property type="term" value="C:membrane"/>
    <property type="evidence" value="ECO:0007669"/>
    <property type="project" value="UniProtKB-SubCell"/>
</dbReference>
<evidence type="ECO:0000256" key="12">
    <source>
        <dbReference type="SAM" id="Phobius"/>
    </source>
</evidence>
<dbReference type="AlphaFoldDB" id="A0A921JRK5"/>
<evidence type="ECO:0000256" key="7">
    <source>
        <dbReference type="ARBA" id="ARBA00023098"/>
    </source>
</evidence>
<evidence type="ECO:0000256" key="10">
    <source>
        <dbReference type="ARBA" id="ARBA00023264"/>
    </source>
</evidence>
<dbReference type="PROSITE" id="PS00379">
    <property type="entry name" value="CDP_ALCOHOL_P_TRANSF"/>
    <property type="match status" value="1"/>
</dbReference>
<evidence type="ECO:0000256" key="5">
    <source>
        <dbReference type="ARBA" id="ARBA00022692"/>
    </source>
</evidence>
<dbReference type="PANTHER" id="PTHR14269">
    <property type="entry name" value="CDP-DIACYLGLYCEROL--GLYCEROL-3-PHOSPHATE 3-PHOSPHATIDYLTRANSFERASE-RELATED"/>
    <property type="match status" value="1"/>
</dbReference>
<accession>A0A921JRK5</accession>
<feature type="transmembrane region" description="Helical" evidence="12">
    <location>
        <begin position="165"/>
        <end position="186"/>
    </location>
</feature>
<keyword evidence="8 12" id="KW-0472">Membrane</keyword>
<keyword evidence="6 12" id="KW-1133">Transmembrane helix</keyword>
<dbReference type="InterPro" id="IPR004570">
    <property type="entry name" value="Phosphatidylglycerol_P_synth"/>
</dbReference>
<dbReference type="EMBL" id="DYZF01000166">
    <property type="protein sequence ID" value="HJE51608.1"/>
    <property type="molecule type" value="Genomic_DNA"/>
</dbReference>
<dbReference type="Pfam" id="PF01066">
    <property type="entry name" value="CDP-OH_P_transf"/>
    <property type="match status" value="1"/>
</dbReference>
<dbReference type="Gene3D" id="1.20.120.1760">
    <property type="match status" value="1"/>
</dbReference>
<dbReference type="InterPro" id="IPR000462">
    <property type="entry name" value="CDP-OH_P_trans"/>
</dbReference>
<reference evidence="13" key="1">
    <citation type="journal article" date="2021" name="PeerJ">
        <title>Extensive microbial diversity within the chicken gut microbiome revealed by metagenomics and culture.</title>
        <authorList>
            <person name="Gilroy R."/>
            <person name="Ravi A."/>
            <person name="Getino M."/>
            <person name="Pursley I."/>
            <person name="Horton D.L."/>
            <person name="Alikhan N.F."/>
            <person name="Baker D."/>
            <person name="Gharbi K."/>
            <person name="Hall N."/>
            <person name="Watson M."/>
            <person name="Adriaenssens E.M."/>
            <person name="Foster-Nyarko E."/>
            <person name="Jarju S."/>
            <person name="Secka A."/>
            <person name="Antonio M."/>
            <person name="Oren A."/>
            <person name="Chaudhuri R.R."/>
            <person name="La Ragione R."/>
            <person name="Hildebrand F."/>
            <person name="Pallen M.J."/>
        </authorList>
    </citation>
    <scope>NUCLEOTIDE SEQUENCE</scope>
    <source>
        <strain evidence="13">ChiGjej3B3-7470</strain>
    </source>
</reference>
<keyword evidence="10" id="KW-1208">Phospholipid metabolism</keyword>
<evidence type="ECO:0000256" key="6">
    <source>
        <dbReference type="ARBA" id="ARBA00022989"/>
    </source>
</evidence>
<dbReference type="PANTHER" id="PTHR14269:SF62">
    <property type="entry name" value="CDP-DIACYLGLYCEROL--GLYCEROL-3-PHOSPHATE 3-PHOSPHATIDYLTRANSFERASE 1, CHLOROPLASTIC"/>
    <property type="match status" value="1"/>
</dbReference>
<keyword evidence="7" id="KW-0443">Lipid metabolism</keyword>
<evidence type="ECO:0000256" key="9">
    <source>
        <dbReference type="ARBA" id="ARBA00023209"/>
    </source>
</evidence>
<feature type="transmembrane region" description="Helical" evidence="12">
    <location>
        <begin position="84"/>
        <end position="109"/>
    </location>
</feature>
<keyword evidence="5 12" id="KW-0812">Transmembrane</keyword>